<dbReference type="Gene3D" id="2.40.350.10">
    <property type="entry name" value="SO1590-like"/>
    <property type="match status" value="1"/>
</dbReference>
<dbReference type="Proteomes" id="UP000321062">
    <property type="component" value="Chromosome"/>
</dbReference>
<organism evidence="1 2">
    <name type="scientific">Paradevosia tibetensis</name>
    <dbReference type="NCBI Taxonomy" id="1447062"/>
    <lineage>
        <taxon>Bacteria</taxon>
        <taxon>Pseudomonadati</taxon>
        <taxon>Pseudomonadota</taxon>
        <taxon>Alphaproteobacteria</taxon>
        <taxon>Hyphomicrobiales</taxon>
        <taxon>Devosiaceae</taxon>
        <taxon>Paradevosia</taxon>
    </lineage>
</organism>
<evidence type="ECO:0000313" key="2">
    <source>
        <dbReference type="Proteomes" id="UP000321062"/>
    </source>
</evidence>
<dbReference type="KEGG" id="yti:FNA67_04455"/>
<gene>
    <name evidence="1" type="ORF">FNA67_04455</name>
</gene>
<dbReference type="SUPFAM" id="SSF159238">
    <property type="entry name" value="SO1590-like"/>
    <property type="match status" value="1"/>
</dbReference>
<protein>
    <submittedName>
        <fullName evidence="1">DUF3224 domain-containing protein</fullName>
    </submittedName>
</protein>
<dbReference type="AlphaFoldDB" id="A0A5B9DM11"/>
<dbReference type="InterPro" id="IPR021607">
    <property type="entry name" value="DUF3224"/>
</dbReference>
<dbReference type="InterPro" id="IPR023159">
    <property type="entry name" value="SO1590-like_sf"/>
</dbReference>
<accession>A0A5B9DM11</accession>
<name>A0A5B9DM11_9HYPH</name>
<evidence type="ECO:0000313" key="1">
    <source>
        <dbReference type="EMBL" id="QEE19468.1"/>
    </source>
</evidence>
<reference evidence="1 2" key="1">
    <citation type="journal article" date="2015" name="Int. J. Syst. Evol. Microbiol.">
        <title>Youhaiella tibetensis gen. nov., sp. nov., isolated from subsurface sediment.</title>
        <authorList>
            <person name="Wang Y.X."/>
            <person name="Huang F.Q."/>
            <person name="Nogi Y."/>
            <person name="Pang S.J."/>
            <person name="Wang P.K."/>
            <person name="Lv J."/>
        </authorList>
    </citation>
    <scope>NUCLEOTIDE SEQUENCE [LARGE SCALE GENOMIC DNA]</scope>
    <source>
        <strain evidence="2">fig4</strain>
    </source>
</reference>
<dbReference type="OrthoDB" id="7947478at2"/>
<keyword evidence="2" id="KW-1185">Reference proteome</keyword>
<sequence length="216" mass="24126">MRQVFLSIGRFQIPDHQPEMLDERFQVLAGRQPQELEVLEAFGPMQQAARGIVLLVDDDAFERLSQIYNSPRRTRARLVTSIKEAIMNKAKGTILHNNWDEKPYHEAPPQKSTKASIDVVFKGDLAADAKTDFLMQYPNDSLCHYSGYLLVDGTLAGRKGTFMIYEVGTWENGVASSSWEIVKGSGTGELAGISGKGSYAAEHDKTVHYEIDYTLP</sequence>
<proteinExistence type="predicted"/>
<dbReference type="Pfam" id="PF11528">
    <property type="entry name" value="DUF3224"/>
    <property type="match status" value="1"/>
</dbReference>
<dbReference type="EMBL" id="CP041690">
    <property type="protein sequence ID" value="QEE19468.1"/>
    <property type="molecule type" value="Genomic_DNA"/>
</dbReference>